<dbReference type="STRING" id="688246.Premu_2142"/>
<gene>
    <name evidence="2" type="ORF">Premu_2142</name>
</gene>
<dbReference type="AlphaFoldDB" id="F8N7Y6"/>
<name>F8N7Y6_9BACT</name>
<feature type="signal peptide" evidence="1">
    <location>
        <begin position="1"/>
        <end position="21"/>
    </location>
</feature>
<dbReference type="EMBL" id="GL945017">
    <property type="protein sequence ID" value="EGN57532.1"/>
    <property type="molecule type" value="Genomic_DNA"/>
</dbReference>
<dbReference type="Proteomes" id="UP000002772">
    <property type="component" value="Unassembled WGS sequence"/>
</dbReference>
<dbReference type="OrthoDB" id="1079888at2"/>
<sequence length="449" mass="47557">MKTIFKLAIALLALFSFTACSDVPMPYEEPGTGGKGEPTTEAKGTGTATDPYNVAGALKVVNALAAGGETSTAIYVKGAVKEIKEIETEKYGNANYYITDDGKNEIYIFQSYYLGNRKFTADDKLSVGDTVVVYGKFTNYNGKTPETVGKGASYIYSLNGETAGTTPVTPSTGEPKGSGTQARPFNATAANAAAAQLKDGEKRENVYVSGVISKVGDFNSKYGEMNYYISDDGKESSEQFYIYNGYGKDGAKFTAATDLKVGQKVTVVGTLINYKGNTPQMQYGSKIVSLEGEGNGSSTEPTITTGKGITISGTTVTLTNANANEGTESTFIDLSRQGYEDTKTVTEAKFPDGTTVIFGKGEATTAPTFYTKTKGVRVYLNNTLTFTASKPIAKIVFTCDVYNGTNCVGNATATVTFSGNSVVYTNADPSLTKGGVQLRVQTITITYAK</sequence>
<keyword evidence="1" id="KW-0732">Signal</keyword>
<accession>F8N7Y6</accession>
<dbReference type="PROSITE" id="PS51257">
    <property type="entry name" value="PROKAR_LIPOPROTEIN"/>
    <property type="match status" value="1"/>
</dbReference>
<proteinExistence type="predicted"/>
<dbReference type="RefSeq" id="WP_007575154.1">
    <property type="nucleotide sequence ID" value="NZ_BPTS01000002.1"/>
</dbReference>
<dbReference type="HOGENOM" id="CLU_046694_0_0_10"/>
<evidence type="ECO:0000313" key="2">
    <source>
        <dbReference type="EMBL" id="EGN57532.1"/>
    </source>
</evidence>
<evidence type="ECO:0000313" key="3">
    <source>
        <dbReference type="Proteomes" id="UP000002772"/>
    </source>
</evidence>
<evidence type="ECO:0000256" key="1">
    <source>
        <dbReference type="SAM" id="SignalP"/>
    </source>
</evidence>
<organism evidence="2 3">
    <name type="scientific">Hallella multisaccharivorax DSM 17128</name>
    <dbReference type="NCBI Taxonomy" id="688246"/>
    <lineage>
        <taxon>Bacteria</taxon>
        <taxon>Pseudomonadati</taxon>
        <taxon>Bacteroidota</taxon>
        <taxon>Bacteroidia</taxon>
        <taxon>Bacteroidales</taxon>
        <taxon>Prevotellaceae</taxon>
        <taxon>Hallella</taxon>
    </lineage>
</organism>
<reference evidence="3" key="1">
    <citation type="journal article" date="2011" name="Stand. Genomic Sci.">
        <title>Non-contiguous finished genome sequence of the opportunistic oral pathogen Prevotella multisaccharivorax type strain (PPPA20).</title>
        <authorList>
            <person name="Pati A."/>
            <person name="Gronow S."/>
            <person name="Lu M."/>
            <person name="Lapidus A."/>
            <person name="Nolan M."/>
            <person name="Lucas S."/>
            <person name="Hammon N."/>
            <person name="Deshpande S."/>
            <person name="Cheng J.F."/>
            <person name="Tapia R."/>
            <person name="Han C."/>
            <person name="Goodwin L."/>
            <person name="Pitluck S."/>
            <person name="Liolios K."/>
            <person name="Pagani I."/>
            <person name="Mavromatis K."/>
            <person name="Mikhailova N."/>
            <person name="Huntemann M."/>
            <person name="Chen A."/>
            <person name="Palaniappan K."/>
            <person name="Land M."/>
            <person name="Hauser L."/>
            <person name="Detter J.C."/>
            <person name="Brambilla E.M."/>
            <person name="Rohde M."/>
            <person name="Goker M."/>
            <person name="Woyke T."/>
            <person name="Bristow J."/>
            <person name="Eisen J.A."/>
            <person name="Markowitz V."/>
            <person name="Hugenholtz P."/>
            <person name="Kyrpides N.C."/>
            <person name="Klenk H.P."/>
            <person name="Ivanova N."/>
        </authorList>
    </citation>
    <scope>NUCLEOTIDE SEQUENCE [LARGE SCALE GENOMIC DNA]</scope>
    <source>
        <strain evidence="3">DSM 17128</strain>
    </source>
</reference>
<evidence type="ECO:0008006" key="4">
    <source>
        <dbReference type="Google" id="ProtNLM"/>
    </source>
</evidence>
<feature type="chain" id="PRO_5003375825" description="Lipoprotein" evidence="1">
    <location>
        <begin position="22"/>
        <end position="449"/>
    </location>
</feature>
<protein>
    <recommendedName>
        <fullName evidence="4">Lipoprotein</fullName>
    </recommendedName>
</protein>
<keyword evidence="3" id="KW-1185">Reference proteome</keyword>